<feature type="domain" description="Haem-binding uptake Tiki superfamily ChaN" evidence="1">
    <location>
        <begin position="39"/>
        <end position="142"/>
    </location>
</feature>
<organism evidence="2 3">
    <name type="scientific">Bdellovibrio bacteriovorus</name>
    <dbReference type="NCBI Taxonomy" id="959"/>
    <lineage>
        <taxon>Bacteria</taxon>
        <taxon>Pseudomonadati</taxon>
        <taxon>Bdellovibrionota</taxon>
        <taxon>Bdellovibrionia</taxon>
        <taxon>Bdellovibrionales</taxon>
        <taxon>Pseudobdellovibrionaceae</taxon>
        <taxon>Bdellovibrio</taxon>
    </lineage>
</organism>
<dbReference type="InterPro" id="IPR007314">
    <property type="entry name" value="Cofac_haem-bd_dom"/>
</dbReference>
<dbReference type="SUPFAM" id="SSF159501">
    <property type="entry name" value="EreA/ChaN-like"/>
    <property type="match status" value="1"/>
</dbReference>
<keyword evidence="3" id="KW-1185">Reference proteome</keyword>
<dbReference type="Pfam" id="PF04187">
    <property type="entry name" value="Cofac_haem_bdg"/>
    <property type="match status" value="1"/>
</dbReference>
<accession>A0A150WKA0</accession>
<evidence type="ECO:0000313" key="2">
    <source>
        <dbReference type="EMBL" id="KYG64142.1"/>
    </source>
</evidence>
<gene>
    <name evidence="2" type="ORF">AZI86_13545</name>
</gene>
<sequence length="526" mass="61080">MERQVRHRLGEDTPELMHYRKAYTREFSKKWQVSSKEALWEQVDRSSVIMIGDFHALHQSQKAQLRILRHIAPRRKVILAVEFFEAADQDKVHKYLAGQMSEKDFLKAIDWKNDWGFPWEHYRPLLRWAQKHKAPVYGLNKSYKKKSASTLHSRDVFAGKIITQLVEQNPEHLVVVIYGDLHLASSHIPQEMEKGLGKAFSKRILRVFQNSEPIYFQLLQKELEGTTDLVRLSQNVFCLMSVPPWVKWQNYLMYLEQAYDLDLAEDDDDEDDEVLDYTDHVGRYVKIMAEELGVDVSLSDLSVYTARDTAFWSQVRENYDAKKIKWIESMISEEMSFYLPEIRAAYLARATVNHAASLAMQYVRASLSSAKRLQGDMPKDFLSLIWLEGMAYFGSKMINHKRKTDTLADIKASLASRTPVDLGKEALQLALTQKMHELMVITGVSRHKMQARPRKKESYLMAATLLGGMIGERLYSGYRKKQISEMTVRKFLSKSVEDESFNIAYYDLMEVVESLPAPFHSKKEKL</sequence>
<name>A0A150WKA0_BDEBC</name>
<dbReference type="EMBL" id="LUKE01000003">
    <property type="protein sequence ID" value="KYG64142.1"/>
    <property type="molecule type" value="Genomic_DNA"/>
</dbReference>
<proteinExistence type="predicted"/>
<dbReference type="Gene3D" id="3.40.50.11550">
    <property type="match status" value="1"/>
</dbReference>
<dbReference type="OrthoDB" id="9795827at2"/>
<dbReference type="Proteomes" id="UP000075320">
    <property type="component" value="Unassembled WGS sequence"/>
</dbReference>
<dbReference type="AlphaFoldDB" id="A0A150WKA0"/>
<reference evidence="2 3" key="1">
    <citation type="submission" date="2016-03" db="EMBL/GenBank/DDBJ databases">
        <authorList>
            <person name="Ploux O."/>
        </authorList>
    </citation>
    <scope>NUCLEOTIDE SEQUENCE [LARGE SCALE GENOMIC DNA]</scope>
    <source>
        <strain evidence="2 3">R0</strain>
    </source>
</reference>
<evidence type="ECO:0000313" key="3">
    <source>
        <dbReference type="Proteomes" id="UP000075320"/>
    </source>
</evidence>
<evidence type="ECO:0000259" key="1">
    <source>
        <dbReference type="Pfam" id="PF04187"/>
    </source>
</evidence>
<protein>
    <recommendedName>
        <fullName evidence="1">Haem-binding uptake Tiki superfamily ChaN domain-containing protein</fullName>
    </recommendedName>
</protein>
<comment type="caution">
    <text evidence="2">The sequence shown here is derived from an EMBL/GenBank/DDBJ whole genome shotgun (WGS) entry which is preliminary data.</text>
</comment>